<dbReference type="SUPFAM" id="SSF53448">
    <property type="entry name" value="Nucleotide-diphospho-sugar transferases"/>
    <property type="match status" value="1"/>
</dbReference>
<keyword evidence="2" id="KW-0328">Glycosyltransferase</keyword>
<dbReference type="PANTHER" id="PTHR22916:SF3">
    <property type="entry name" value="UDP-GLCNAC:BETAGAL BETA-1,3-N-ACETYLGLUCOSAMINYLTRANSFERASE-LIKE PROTEIN 1"/>
    <property type="match status" value="1"/>
</dbReference>
<dbReference type="EMBL" id="JBCLUF010000001">
    <property type="protein sequence ID" value="MEY8661336.1"/>
    <property type="molecule type" value="Genomic_DNA"/>
</dbReference>
<dbReference type="CDD" id="cd00761">
    <property type="entry name" value="Glyco_tranf_GTA_type"/>
    <property type="match status" value="1"/>
</dbReference>
<comment type="caution">
    <text evidence="2">The sequence shown here is derived from an EMBL/GenBank/DDBJ whole genome shotgun (WGS) entry which is preliminary data.</text>
</comment>
<accession>A0ABV4DPL9</accession>
<keyword evidence="2" id="KW-0808">Transferase</keyword>
<feature type="domain" description="Glycosyltransferase 2-like" evidence="1">
    <location>
        <begin position="4"/>
        <end position="121"/>
    </location>
</feature>
<evidence type="ECO:0000259" key="1">
    <source>
        <dbReference type="Pfam" id="PF00535"/>
    </source>
</evidence>
<dbReference type="RefSeq" id="WP_369939712.1">
    <property type="nucleotide sequence ID" value="NZ_JBCLUF010000001.1"/>
</dbReference>
<dbReference type="PANTHER" id="PTHR22916">
    <property type="entry name" value="GLYCOSYLTRANSFERASE"/>
    <property type="match status" value="1"/>
</dbReference>
<organism evidence="2 3">
    <name type="scientific">Ligilactobacillus faecis</name>
    <dbReference type="NCBI Taxonomy" id="762833"/>
    <lineage>
        <taxon>Bacteria</taxon>
        <taxon>Bacillati</taxon>
        <taxon>Bacillota</taxon>
        <taxon>Bacilli</taxon>
        <taxon>Lactobacillales</taxon>
        <taxon>Lactobacillaceae</taxon>
        <taxon>Ligilactobacillus</taxon>
    </lineage>
</organism>
<dbReference type="Gene3D" id="3.90.550.10">
    <property type="entry name" value="Spore Coat Polysaccharide Biosynthesis Protein SpsA, Chain A"/>
    <property type="match status" value="1"/>
</dbReference>
<evidence type="ECO:0000313" key="3">
    <source>
        <dbReference type="Proteomes" id="UP001565236"/>
    </source>
</evidence>
<keyword evidence="3" id="KW-1185">Reference proteome</keyword>
<protein>
    <submittedName>
        <fullName evidence="2">Glycosyltransferase family 2 protein</fullName>
        <ecNumber evidence="2">2.4.-.-</ecNumber>
    </submittedName>
</protein>
<proteinExistence type="predicted"/>
<dbReference type="EC" id="2.4.-.-" evidence="2"/>
<dbReference type="GO" id="GO:0016757">
    <property type="term" value="F:glycosyltransferase activity"/>
    <property type="evidence" value="ECO:0007669"/>
    <property type="project" value="UniProtKB-KW"/>
</dbReference>
<sequence>MLISFIIPTYNAIKTLERTVASILDQQMETDYEVLLVDDGSTDKTLALAQKLAHDHPKVKCFTAGHGVSHARNIGLAHAKGTYITFIDADDHYLPKTLPQVVTKLKQTDSDLTIFSFEHGQTPVILNLAGLDHEQSLALMLSKPTNYLTAWGKFFKRSLLVKHQLYFDEELTMAEDSDFVIRYLLACETIISSNLVIYHYTIDTPSATRTFDETKTARYLTALAKLKPLIAKSSEPLTTSFYKYILIQLNIIAVRTIYPKNNPETSQEKKRRLNRVLQDPVISEALQKISLKDCLTPHLLPGLFLKLHWRALAIALFKLRSQQNYNKENSSK</sequence>
<dbReference type="InterPro" id="IPR029044">
    <property type="entry name" value="Nucleotide-diphossugar_trans"/>
</dbReference>
<evidence type="ECO:0000313" key="2">
    <source>
        <dbReference type="EMBL" id="MEY8661336.1"/>
    </source>
</evidence>
<dbReference type="Proteomes" id="UP001565236">
    <property type="component" value="Unassembled WGS sequence"/>
</dbReference>
<reference evidence="2 3" key="1">
    <citation type="submission" date="2024-03" db="EMBL/GenBank/DDBJ databases">
        <title>Mouse gut bacterial collection (mGBC) of GemPharmatech.</title>
        <authorList>
            <person name="He Y."/>
            <person name="Dong L."/>
            <person name="Wu D."/>
            <person name="Gao X."/>
            <person name="Lin Z."/>
        </authorList>
    </citation>
    <scope>NUCLEOTIDE SEQUENCE [LARGE SCALE GENOMIC DNA]</scope>
    <source>
        <strain evidence="2 3">15-30</strain>
    </source>
</reference>
<dbReference type="InterPro" id="IPR001173">
    <property type="entry name" value="Glyco_trans_2-like"/>
</dbReference>
<dbReference type="Pfam" id="PF00535">
    <property type="entry name" value="Glycos_transf_2"/>
    <property type="match status" value="1"/>
</dbReference>
<name>A0ABV4DPL9_9LACO</name>
<gene>
    <name evidence="2" type="ORF">AALT52_00300</name>
</gene>